<evidence type="ECO:0000313" key="1">
    <source>
        <dbReference type="EMBL" id="KAJ4488009.1"/>
    </source>
</evidence>
<keyword evidence="2" id="KW-1185">Reference proteome</keyword>
<organism evidence="1 2">
    <name type="scientific">Lentinula aciculospora</name>
    <dbReference type="NCBI Taxonomy" id="153920"/>
    <lineage>
        <taxon>Eukaryota</taxon>
        <taxon>Fungi</taxon>
        <taxon>Dikarya</taxon>
        <taxon>Basidiomycota</taxon>
        <taxon>Agaricomycotina</taxon>
        <taxon>Agaricomycetes</taxon>
        <taxon>Agaricomycetidae</taxon>
        <taxon>Agaricales</taxon>
        <taxon>Marasmiineae</taxon>
        <taxon>Omphalotaceae</taxon>
        <taxon>Lentinula</taxon>
    </lineage>
</organism>
<dbReference type="OrthoDB" id="1933281at2759"/>
<proteinExistence type="predicted"/>
<accession>A0A9W9AT51</accession>
<comment type="caution">
    <text evidence="1">The sequence shown here is derived from an EMBL/GenBank/DDBJ whole genome shotgun (WGS) entry which is preliminary data.</text>
</comment>
<reference evidence="1" key="1">
    <citation type="submission" date="2022-08" db="EMBL/GenBank/DDBJ databases">
        <title>A Global Phylogenomic Analysis of the Shiitake Genus Lentinula.</title>
        <authorList>
            <consortium name="DOE Joint Genome Institute"/>
            <person name="Sierra-Patev S."/>
            <person name="Min B."/>
            <person name="Naranjo-Ortiz M."/>
            <person name="Looney B."/>
            <person name="Konkel Z."/>
            <person name="Slot J.C."/>
            <person name="Sakamoto Y."/>
            <person name="Steenwyk J.L."/>
            <person name="Rokas A."/>
            <person name="Carro J."/>
            <person name="Camarero S."/>
            <person name="Ferreira P."/>
            <person name="Molpeceres G."/>
            <person name="Ruiz-Duenas F.J."/>
            <person name="Serrano A."/>
            <person name="Henrissat B."/>
            <person name="Drula E."/>
            <person name="Hughes K.W."/>
            <person name="Mata J.L."/>
            <person name="Ishikawa N.K."/>
            <person name="Vargas-Isla R."/>
            <person name="Ushijima S."/>
            <person name="Smith C.A."/>
            <person name="Ahrendt S."/>
            <person name="Andreopoulos W."/>
            <person name="He G."/>
            <person name="Labutti K."/>
            <person name="Lipzen A."/>
            <person name="Ng V."/>
            <person name="Riley R."/>
            <person name="Sandor L."/>
            <person name="Barry K."/>
            <person name="Martinez A.T."/>
            <person name="Xiao Y."/>
            <person name="Gibbons J.G."/>
            <person name="Terashima K."/>
            <person name="Grigoriev I.V."/>
            <person name="Hibbett D.S."/>
        </authorList>
    </citation>
    <scope>NUCLEOTIDE SEQUENCE</scope>
    <source>
        <strain evidence="1">JLM2183</strain>
    </source>
</reference>
<evidence type="ECO:0000313" key="2">
    <source>
        <dbReference type="Proteomes" id="UP001150266"/>
    </source>
</evidence>
<dbReference type="AlphaFoldDB" id="A0A9W9AT51"/>
<sequence>MDALKELSKLEKLIAQSSGKNKTASISHSLDALLVTLQSAQANVDSIDEDSWNSLAQEIEARKKDIDDRQKEIYSATAKLGKAIDKVSVIRLLSNNHNLLGSLDTPLL</sequence>
<dbReference type="EMBL" id="JAOTPV010000002">
    <property type="protein sequence ID" value="KAJ4488009.1"/>
    <property type="molecule type" value="Genomic_DNA"/>
</dbReference>
<gene>
    <name evidence="1" type="ORF">J3R30DRAFT_879219</name>
</gene>
<name>A0A9W9AT51_9AGAR</name>
<protein>
    <submittedName>
        <fullName evidence="1">Uncharacterized protein</fullName>
    </submittedName>
</protein>
<dbReference type="Proteomes" id="UP001150266">
    <property type="component" value="Unassembled WGS sequence"/>
</dbReference>